<proteinExistence type="predicted"/>
<keyword evidence="2" id="KW-0732">Signal</keyword>
<evidence type="ECO:0000313" key="3">
    <source>
        <dbReference type="EMBL" id="KAK3266318.1"/>
    </source>
</evidence>
<reference evidence="3 4" key="1">
    <citation type="journal article" date="2015" name="Genome Biol. Evol.">
        <title>Comparative Genomics of a Bacterivorous Green Alga Reveals Evolutionary Causalities and Consequences of Phago-Mixotrophic Mode of Nutrition.</title>
        <authorList>
            <person name="Burns J.A."/>
            <person name="Paasch A."/>
            <person name="Narechania A."/>
            <person name="Kim E."/>
        </authorList>
    </citation>
    <scope>NUCLEOTIDE SEQUENCE [LARGE SCALE GENOMIC DNA]</scope>
    <source>
        <strain evidence="3 4">PLY_AMNH</strain>
    </source>
</reference>
<gene>
    <name evidence="3" type="ORF">CYMTET_25043</name>
</gene>
<sequence>VATVQFKVLAGFSVTALAATVQGLQTSSAQFSQSYAAVAGQGMVAQAGRRHRHLLSFWQEVEDAAADRAGRQQGAQARRLQSWGELFGDVNGDGVFDTFDTQALKKWATGYPGYGMDEVGSLSAFQRQQLDPTLDYLSAADDVSNCPTGWDVGTPCPSPLDAQYLQYVYANFLRFVKLETQADAEPEISGGEMTISVAIYDKSSVPVASDTTVVQYELGTTQNTDMQVLVGSSDSTTSDGWTAFAVGPNNTDGSFTLSTAGMEDNATRFRAETGVGVVFILRTYDTQYASSDERVFAFCGSALVGSSFSPFTTFDFPQGSPSPPPLPPAPPPPSPPPPPIAPPPSPLHPPPTTSATFTSPSLLSPPHLSAPTSTLRPTVTTDGGNF</sequence>
<feature type="compositionally biased region" description="Polar residues" evidence="1">
    <location>
        <begin position="376"/>
        <end position="386"/>
    </location>
</feature>
<accession>A0AAE0FVC9</accession>
<dbReference type="AlphaFoldDB" id="A0AAE0FVC9"/>
<feature type="region of interest" description="Disordered" evidence="1">
    <location>
        <begin position="314"/>
        <end position="386"/>
    </location>
</feature>
<organism evidence="3 4">
    <name type="scientific">Cymbomonas tetramitiformis</name>
    <dbReference type="NCBI Taxonomy" id="36881"/>
    <lineage>
        <taxon>Eukaryota</taxon>
        <taxon>Viridiplantae</taxon>
        <taxon>Chlorophyta</taxon>
        <taxon>Pyramimonadophyceae</taxon>
        <taxon>Pyramimonadales</taxon>
        <taxon>Pyramimonadaceae</taxon>
        <taxon>Cymbomonas</taxon>
    </lineage>
</organism>
<evidence type="ECO:0000256" key="2">
    <source>
        <dbReference type="SAM" id="SignalP"/>
    </source>
</evidence>
<feature type="non-terminal residue" evidence="3">
    <location>
        <position position="1"/>
    </location>
</feature>
<feature type="compositionally biased region" description="Pro residues" evidence="1">
    <location>
        <begin position="320"/>
        <end position="352"/>
    </location>
</feature>
<evidence type="ECO:0000256" key="1">
    <source>
        <dbReference type="SAM" id="MobiDB-lite"/>
    </source>
</evidence>
<name>A0AAE0FVC9_9CHLO</name>
<evidence type="ECO:0000313" key="4">
    <source>
        <dbReference type="Proteomes" id="UP001190700"/>
    </source>
</evidence>
<feature type="chain" id="PRO_5042028381" evidence="2">
    <location>
        <begin position="19"/>
        <end position="386"/>
    </location>
</feature>
<dbReference type="EMBL" id="LGRX02013207">
    <property type="protein sequence ID" value="KAK3266318.1"/>
    <property type="molecule type" value="Genomic_DNA"/>
</dbReference>
<dbReference type="Proteomes" id="UP001190700">
    <property type="component" value="Unassembled WGS sequence"/>
</dbReference>
<feature type="signal peptide" evidence="2">
    <location>
        <begin position="1"/>
        <end position="18"/>
    </location>
</feature>
<protein>
    <submittedName>
        <fullName evidence="3">Uncharacterized protein</fullName>
    </submittedName>
</protein>
<comment type="caution">
    <text evidence="3">The sequence shown here is derived from an EMBL/GenBank/DDBJ whole genome shotgun (WGS) entry which is preliminary data.</text>
</comment>
<keyword evidence="4" id="KW-1185">Reference proteome</keyword>
<feature type="compositionally biased region" description="Low complexity" evidence="1">
    <location>
        <begin position="353"/>
        <end position="375"/>
    </location>
</feature>